<dbReference type="Pfam" id="PF08417">
    <property type="entry name" value="PaO"/>
    <property type="match status" value="1"/>
</dbReference>
<evidence type="ECO:0000259" key="2">
    <source>
        <dbReference type="Pfam" id="PF08417"/>
    </source>
</evidence>
<dbReference type="EMBL" id="GEDG01002513">
    <property type="protein sequence ID" value="JAP35881.1"/>
    <property type="molecule type" value="Transcribed_RNA"/>
</dbReference>
<dbReference type="SUPFAM" id="SSF55961">
    <property type="entry name" value="Bet v1-like"/>
    <property type="match status" value="1"/>
</dbReference>
<feature type="domain" description="Pheophorbide a oxygenase" evidence="2">
    <location>
        <begin position="46"/>
        <end position="120"/>
    </location>
</feature>
<accession>A0A0V0IV44</accession>
<dbReference type="Gene3D" id="3.90.380.10">
    <property type="entry name" value="Naphthalene 1,2-dioxygenase Alpha Subunit, Chain A, domain 1"/>
    <property type="match status" value="1"/>
</dbReference>
<dbReference type="PANTHER" id="PTHR21266">
    <property type="entry name" value="IRON-SULFUR DOMAIN CONTAINING PROTEIN"/>
    <property type="match status" value="1"/>
</dbReference>
<dbReference type="GO" id="GO:0010277">
    <property type="term" value="F:chlorophyllide a oxygenase activity"/>
    <property type="evidence" value="ECO:0007669"/>
    <property type="project" value="InterPro"/>
</dbReference>
<dbReference type="PANTHER" id="PTHR21266:SF19">
    <property type="entry name" value="CHLOROPHYLLIDE A OXYGENASE, CHLOROPLASTIC"/>
    <property type="match status" value="1"/>
</dbReference>
<protein>
    <submittedName>
        <fullName evidence="3">Putative ovule protein</fullName>
    </submittedName>
</protein>
<dbReference type="GO" id="GO:0005737">
    <property type="term" value="C:cytoplasm"/>
    <property type="evidence" value="ECO:0007669"/>
    <property type="project" value="TreeGrafter"/>
</dbReference>
<sequence length="162" mass="19111">MIHLHLPFLFNYDLLDFKFMQSLVKFFTPASGLQGYWDPYPIDMEFRPPCMVLSTIGISKPGKLEGQSTKQCSTHLHQLHVCLPASRQKTRLLYRISLDFSPLLKRIPFMQYVWRHFAEQQDRMLNGTNNWNLPVSYNKLGVRYRIWRDAVDSGEKELPFSK</sequence>
<evidence type="ECO:0000256" key="1">
    <source>
        <dbReference type="ARBA" id="ARBA00022946"/>
    </source>
</evidence>
<evidence type="ECO:0000313" key="3">
    <source>
        <dbReference type="EMBL" id="JAP35881.1"/>
    </source>
</evidence>
<reference evidence="3" key="1">
    <citation type="submission" date="2015-12" db="EMBL/GenBank/DDBJ databases">
        <title>Gene expression during late stages of embryo sac development: a critical building block for successful pollen-pistil interactions.</title>
        <authorList>
            <person name="Liu Y."/>
            <person name="Joly V."/>
            <person name="Sabar M."/>
            <person name="Matton D.P."/>
        </authorList>
    </citation>
    <scope>NUCLEOTIDE SEQUENCE</scope>
</reference>
<dbReference type="InterPro" id="IPR013626">
    <property type="entry name" value="PaO"/>
</dbReference>
<organism evidence="3">
    <name type="scientific">Solanum chacoense</name>
    <name type="common">Chaco potato</name>
    <dbReference type="NCBI Taxonomy" id="4108"/>
    <lineage>
        <taxon>Eukaryota</taxon>
        <taxon>Viridiplantae</taxon>
        <taxon>Streptophyta</taxon>
        <taxon>Embryophyta</taxon>
        <taxon>Tracheophyta</taxon>
        <taxon>Spermatophyta</taxon>
        <taxon>Magnoliopsida</taxon>
        <taxon>eudicotyledons</taxon>
        <taxon>Gunneridae</taxon>
        <taxon>Pentapetalae</taxon>
        <taxon>asterids</taxon>
        <taxon>lamiids</taxon>
        <taxon>Solanales</taxon>
        <taxon>Solanaceae</taxon>
        <taxon>Solanoideae</taxon>
        <taxon>Solaneae</taxon>
        <taxon>Solanum</taxon>
    </lineage>
</organism>
<name>A0A0V0IV44_SOLCH</name>
<dbReference type="AlphaFoldDB" id="A0A0V0IV44"/>
<proteinExistence type="predicted"/>
<keyword evidence="1" id="KW-0809">Transit peptide</keyword>
<dbReference type="InterPro" id="IPR050584">
    <property type="entry name" value="Cholesterol_7-desaturase"/>
</dbReference>